<accession>A0A6C0LVE8</accession>
<proteinExistence type="predicted"/>
<feature type="region of interest" description="Disordered" evidence="1">
    <location>
        <begin position="140"/>
        <end position="172"/>
    </location>
</feature>
<evidence type="ECO:0000256" key="1">
    <source>
        <dbReference type="SAM" id="MobiDB-lite"/>
    </source>
</evidence>
<name>A0A6C0LVE8_9ZZZZ</name>
<sequence>MNVAYGIPIKSSIDHSSHTREIKGIDVLIRNPDKPKGIKWKDTKGIIETFQLPPSNILSSIYTSRDFENVTNMTNIYNDKSSDNKTLHHETFLSRSKLDGTDHDRGLSLHELRQQSNASFLNAELNRRDEAVKEHRTFLDDRRVSRTTSPIPPPLSSPLQLSPPHQMTYPLR</sequence>
<organism evidence="2">
    <name type="scientific">viral metagenome</name>
    <dbReference type="NCBI Taxonomy" id="1070528"/>
    <lineage>
        <taxon>unclassified sequences</taxon>
        <taxon>metagenomes</taxon>
        <taxon>organismal metagenomes</taxon>
    </lineage>
</organism>
<dbReference type="AlphaFoldDB" id="A0A6C0LVE8"/>
<dbReference type="EMBL" id="MN740565">
    <property type="protein sequence ID" value="QHU33968.1"/>
    <property type="molecule type" value="Genomic_DNA"/>
</dbReference>
<evidence type="ECO:0000313" key="2">
    <source>
        <dbReference type="EMBL" id="QHU33968.1"/>
    </source>
</evidence>
<protein>
    <submittedName>
        <fullName evidence="2">Uncharacterized protein</fullName>
    </submittedName>
</protein>
<reference evidence="2" key="1">
    <citation type="journal article" date="2020" name="Nature">
        <title>Giant virus diversity and host interactions through global metagenomics.</title>
        <authorList>
            <person name="Schulz F."/>
            <person name="Roux S."/>
            <person name="Paez-Espino D."/>
            <person name="Jungbluth S."/>
            <person name="Walsh D.A."/>
            <person name="Denef V.J."/>
            <person name="McMahon K.D."/>
            <person name="Konstantinidis K.T."/>
            <person name="Eloe-Fadrosh E.A."/>
            <person name="Kyrpides N.C."/>
            <person name="Woyke T."/>
        </authorList>
    </citation>
    <scope>NUCLEOTIDE SEQUENCE</scope>
    <source>
        <strain evidence="2">GVMAG-S-1016704-142</strain>
    </source>
</reference>